<accession>A0A0N4ZI33</accession>
<dbReference type="PRINTS" id="PR00080">
    <property type="entry name" value="SDRFAMILY"/>
</dbReference>
<evidence type="ECO:0000313" key="2">
    <source>
        <dbReference type="Proteomes" id="UP000038045"/>
    </source>
</evidence>
<dbReference type="Proteomes" id="UP000038045">
    <property type="component" value="Unplaced"/>
</dbReference>
<dbReference type="PANTHER" id="PTHR43975">
    <property type="entry name" value="ZGC:101858"/>
    <property type="match status" value="1"/>
</dbReference>
<dbReference type="InterPro" id="IPR036291">
    <property type="entry name" value="NAD(P)-bd_dom_sf"/>
</dbReference>
<keyword evidence="1" id="KW-0560">Oxidoreductase</keyword>
<keyword evidence="2" id="KW-1185">Reference proteome</keyword>
<proteinExistence type="predicted"/>
<dbReference type="PROSITE" id="PS00061">
    <property type="entry name" value="ADH_SHORT"/>
    <property type="match status" value="1"/>
</dbReference>
<evidence type="ECO:0000313" key="3">
    <source>
        <dbReference type="WBParaSite" id="PTRK_0000759000.1"/>
    </source>
</evidence>
<dbReference type="PRINTS" id="PR00081">
    <property type="entry name" value="GDHRDH"/>
</dbReference>
<dbReference type="SUPFAM" id="SSF51735">
    <property type="entry name" value="NAD(P)-binding Rossmann-fold domains"/>
    <property type="match status" value="1"/>
</dbReference>
<dbReference type="AlphaFoldDB" id="A0A0N4ZI33"/>
<sequence>MKRFVDNVVIITGGSIGIGKAISFSYAKEGAKIVIVARNKDILDKTLNEFISQGIKSSHILTIPIDVSKEGASKIIIEKTIEKFNKLNILVNNAGVNGKPGISNLHSMELYDYINNINVRAVISLSEEAIPYLSKTKGNIINISSISSTVPTRTTTYYSMSKASIDIYTQALGGRLAYKGIRVNSINPGFIETSIFTKSPTQEGTNISEKEMIDKMMETVGDKIPLKRFGKPDDIAKFVLFISSDDASYSTGCNYLVDGGLKVIPSSLKSLNFKL</sequence>
<dbReference type="InterPro" id="IPR020904">
    <property type="entry name" value="Sc_DH/Rdtase_CS"/>
</dbReference>
<dbReference type="Pfam" id="PF13561">
    <property type="entry name" value="adh_short_C2"/>
    <property type="match status" value="1"/>
</dbReference>
<dbReference type="Gene3D" id="3.40.50.720">
    <property type="entry name" value="NAD(P)-binding Rossmann-like Domain"/>
    <property type="match status" value="1"/>
</dbReference>
<dbReference type="GO" id="GO:0016491">
    <property type="term" value="F:oxidoreductase activity"/>
    <property type="evidence" value="ECO:0007669"/>
    <property type="project" value="UniProtKB-KW"/>
</dbReference>
<dbReference type="InterPro" id="IPR002347">
    <property type="entry name" value="SDR_fam"/>
</dbReference>
<name>A0A0N4ZI33_PARTI</name>
<dbReference type="FunFam" id="3.40.50.720:FF:000084">
    <property type="entry name" value="Short-chain dehydrogenase reductase"/>
    <property type="match status" value="1"/>
</dbReference>
<organism evidence="2 3">
    <name type="scientific">Parastrongyloides trichosuri</name>
    <name type="common">Possum-specific nematode worm</name>
    <dbReference type="NCBI Taxonomy" id="131310"/>
    <lineage>
        <taxon>Eukaryota</taxon>
        <taxon>Metazoa</taxon>
        <taxon>Ecdysozoa</taxon>
        <taxon>Nematoda</taxon>
        <taxon>Chromadorea</taxon>
        <taxon>Rhabditida</taxon>
        <taxon>Tylenchina</taxon>
        <taxon>Panagrolaimomorpha</taxon>
        <taxon>Strongyloidoidea</taxon>
        <taxon>Strongyloididae</taxon>
        <taxon>Parastrongyloides</taxon>
    </lineage>
</organism>
<dbReference type="WBParaSite" id="PTRK_0000759000.1">
    <property type="protein sequence ID" value="PTRK_0000759000.1"/>
    <property type="gene ID" value="PTRK_0000759000"/>
</dbReference>
<evidence type="ECO:0000256" key="1">
    <source>
        <dbReference type="ARBA" id="ARBA00023002"/>
    </source>
</evidence>
<dbReference type="STRING" id="131310.A0A0N4ZI33"/>
<dbReference type="PANTHER" id="PTHR43975:SF2">
    <property type="entry name" value="EG:BACR7A4.14 PROTEIN-RELATED"/>
    <property type="match status" value="1"/>
</dbReference>
<protein>
    <submittedName>
        <fullName evidence="3">SDR family oxidoreductase</fullName>
    </submittedName>
</protein>
<reference evidence="3" key="1">
    <citation type="submission" date="2017-02" db="UniProtKB">
        <authorList>
            <consortium name="WormBaseParasite"/>
        </authorList>
    </citation>
    <scope>IDENTIFICATION</scope>
</reference>